<keyword evidence="3" id="KW-0732">Signal</keyword>
<feature type="domain" description="WxxW" evidence="5">
    <location>
        <begin position="137"/>
        <end position="221"/>
    </location>
</feature>
<dbReference type="GO" id="GO:0005576">
    <property type="term" value="C:extracellular region"/>
    <property type="evidence" value="ECO:0007669"/>
    <property type="project" value="UniProtKB-SubCell"/>
</dbReference>
<reference evidence="6" key="3">
    <citation type="submission" date="2025-09" db="UniProtKB">
        <authorList>
            <consortium name="Ensembl"/>
        </authorList>
    </citation>
    <scope>IDENTIFICATION</scope>
</reference>
<evidence type="ECO:0000256" key="3">
    <source>
        <dbReference type="ARBA" id="ARBA00022729"/>
    </source>
</evidence>
<dbReference type="Pfam" id="PF13330">
    <property type="entry name" value="Mucin2_WxxW"/>
    <property type="match status" value="1"/>
</dbReference>
<dbReference type="PANTHER" id="PTHR15031">
    <property type="entry name" value="CARTILAGE INTERMEDIATE LAYER PROTEIN CLIP"/>
    <property type="match status" value="1"/>
</dbReference>
<dbReference type="GeneTree" id="ENSGT00390000008152"/>
<evidence type="ECO:0000256" key="1">
    <source>
        <dbReference type="ARBA" id="ARBA00004613"/>
    </source>
</evidence>
<evidence type="ECO:0000313" key="6">
    <source>
        <dbReference type="Ensembl" id="ENSAOCP00000050219.1"/>
    </source>
</evidence>
<protein>
    <recommendedName>
        <fullName evidence="5">WxxW domain-containing protein</fullName>
    </recommendedName>
</protein>
<dbReference type="Ensembl" id="ENSAOCT00000076288.1">
    <property type="protein sequence ID" value="ENSAOCP00000050219.1"/>
    <property type="gene ID" value="ENSAOCG00000026682.1"/>
</dbReference>
<keyword evidence="2" id="KW-0964">Secreted</keyword>
<reference evidence="6" key="2">
    <citation type="submission" date="2025-08" db="UniProtKB">
        <authorList>
            <consortium name="Ensembl"/>
        </authorList>
    </citation>
    <scope>IDENTIFICATION</scope>
</reference>
<evidence type="ECO:0000256" key="4">
    <source>
        <dbReference type="ARBA" id="ARBA00023180"/>
    </source>
</evidence>
<keyword evidence="4" id="KW-0325">Glycoprotein</keyword>
<dbReference type="InterPro" id="IPR039675">
    <property type="entry name" value="CILP1/CILP2"/>
</dbReference>
<accession>A0AAQ5YBK6</accession>
<dbReference type="AlphaFoldDB" id="A0AAQ5YBK6"/>
<organism evidence="6 7">
    <name type="scientific">Amphiprion ocellaris</name>
    <name type="common">Clown anemonefish</name>
    <dbReference type="NCBI Taxonomy" id="80972"/>
    <lineage>
        <taxon>Eukaryota</taxon>
        <taxon>Metazoa</taxon>
        <taxon>Chordata</taxon>
        <taxon>Craniata</taxon>
        <taxon>Vertebrata</taxon>
        <taxon>Euteleostomi</taxon>
        <taxon>Actinopterygii</taxon>
        <taxon>Neopterygii</taxon>
        <taxon>Teleostei</taxon>
        <taxon>Neoteleostei</taxon>
        <taxon>Acanthomorphata</taxon>
        <taxon>Ovalentaria</taxon>
        <taxon>Pomacentridae</taxon>
        <taxon>Amphiprion</taxon>
    </lineage>
</organism>
<sequence length="239" mass="26797">MLVEQRNNNNPVGSVTDWAKPRVMNISKSPRRLWGLSSHWLKPLGWLVRNSWTNRSHPKKVYIPMSAGHQDKSYLLDHYDHNRDKDHSYLQHIGFQGFSSSTTMIKLLSVAIVVGLVLDNSLKALGAVPSYPVIGCWTDWYSRDNPFGDGDRETLSDLLREAPGKICDNPSDIEVKTISGLSVAAAGDVIFKNDPKTGFICLNKDQPGGKICNNYRVRFFCKPPFCGGGSEVHFAEKEY</sequence>
<reference evidence="6 7" key="1">
    <citation type="submission" date="2022-01" db="EMBL/GenBank/DDBJ databases">
        <title>A chromosome-scale genome assembly of the false clownfish, Amphiprion ocellaris.</title>
        <authorList>
            <person name="Ryu T."/>
        </authorList>
    </citation>
    <scope>NUCLEOTIDE SEQUENCE [LARGE SCALE GENOMIC DNA]</scope>
</reference>
<proteinExistence type="predicted"/>
<name>A0AAQ5YBK6_AMPOC</name>
<evidence type="ECO:0000313" key="7">
    <source>
        <dbReference type="Proteomes" id="UP001501940"/>
    </source>
</evidence>
<evidence type="ECO:0000259" key="5">
    <source>
        <dbReference type="Pfam" id="PF13330"/>
    </source>
</evidence>
<dbReference type="GeneID" id="118470077"/>
<dbReference type="RefSeq" id="XP_035802627.2">
    <property type="nucleotide sequence ID" value="XM_035946734.2"/>
</dbReference>
<keyword evidence="7" id="KW-1185">Reference proteome</keyword>
<dbReference type="Proteomes" id="UP001501940">
    <property type="component" value="Chromosome 12"/>
</dbReference>
<dbReference type="KEGG" id="aoce:118470077"/>
<evidence type="ECO:0000256" key="2">
    <source>
        <dbReference type="ARBA" id="ARBA00022525"/>
    </source>
</evidence>
<comment type="subcellular location">
    <subcellularLocation>
        <location evidence="1">Secreted</location>
    </subcellularLocation>
</comment>
<dbReference type="InterPro" id="IPR025155">
    <property type="entry name" value="WxxW_domain"/>
</dbReference>
<dbReference type="PANTHER" id="PTHR15031:SF4">
    <property type="entry name" value="CARTILAGE INTERMEDIATE LAYER PROTEIN 1"/>
    <property type="match status" value="1"/>
</dbReference>